<accession>A0A327W3U1</accession>
<dbReference type="AlphaFoldDB" id="A0A327W3U1"/>
<comment type="caution">
    <text evidence="2">The sequence shown here is derived from an EMBL/GenBank/DDBJ whole genome shotgun (WGS) entry which is preliminary data.</text>
</comment>
<dbReference type="InterPro" id="IPR050708">
    <property type="entry name" value="T6SS_VgrG/RHS"/>
</dbReference>
<dbReference type="Proteomes" id="UP000249819">
    <property type="component" value="Unassembled WGS sequence"/>
</dbReference>
<protein>
    <submittedName>
        <fullName evidence="2">RHS repeat-associated protein</fullName>
    </submittedName>
</protein>
<dbReference type="NCBIfam" id="TIGR03696">
    <property type="entry name" value="Rhs_assc_core"/>
    <property type="match status" value="1"/>
</dbReference>
<sequence>MAGISSNALVGTKYPENRMKYNGKEVQSEEFGDGSGLEWYDYGARMYDAQVGRWHVVDPMTEMDDHLSPYNYTRNNPINLVDPDGMFSTHTDSSGRVIAVYNDGDLGVYRHMNATSEKDLKKPEKGKKKKGNKTNDTSRGGEKMGETLFWDEFIIPDTQTQLGKLILVLHGMRP</sequence>
<dbReference type="Gene3D" id="2.180.10.10">
    <property type="entry name" value="RHS repeat-associated core"/>
    <property type="match status" value="1"/>
</dbReference>
<evidence type="ECO:0000313" key="2">
    <source>
        <dbReference type="EMBL" id="RAJ83323.1"/>
    </source>
</evidence>
<keyword evidence="3" id="KW-1185">Reference proteome</keyword>
<dbReference type="OrthoDB" id="667524at2"/>
<dbReference type="EMBL" id="QLMA01000003">
    <property type="protein sequence ID" value="RAJ83323.1"/>
    <property type="molecule type" value="Genomic_DNA"/>
</dbReference>
<organism evidence="2 3">
    <name type="scientific">Chitinophaga dinghuensis</name>
    <dbReference type="NCBI Taxonomy" id="1539050"/>
    <lineage>
        <taxon>Bacteria</taxon>
        <taxon>Pseudomonadati</taxon>
        <taxon>Bacteroidota</taxon>
        <taxon>Chitinophagia</taxon>
        <taxon>Chitinophagales</taxon>
        <taxon>Chitinophagaceae</taxon>
        <taxon>Chitinophaga</taxon>
    </lineage>
</organism>
<evidence type="ECO:0000256" key="1">
    <source>
        <dbReference type="SAM" id="MobiDB-lite"/>
    </source>
</evidence>
<gene>
    <name evidence="2" type="ORF">CLV59_103287</name>
</gene>
<reference evidence="2 3" key="1">
    <citation type="submission" date="2018-06" db="EMBL/GenBank/DDBJ databases">
        <title>Genomic Encyclopedia of Archaeal and Bacterial Type Strains, Phase II (KMG-II): from individual species to whole genera.</title>
        <authorList>
            <person name="Goeker M."/>
        </authorList>
    </citation>
    <scope>NUCLEOTIDE SEQUENCE [LARGE SCALE GENOMIC DNA]</scope>
    <source>
        <strain evidence="2 3">DSM 29821</strain>
    </source>
</reference>
<dbReference type="PANTHER" id="PTHR32305">
    <property type="match status" value="1"/>
</dbReference>
<proteinExistence type="predicted"/>
<name>A0A327W3U1_9BACT</name>
<evidence type="ECO:0000313" key="3">
    <source>
        <dbReference type="Proteomes" id="UP000249819"/>
    </source>
</evidence>
<feature type="region of interest" description="Disordered" evidence="1">
    <location>
        <begin position="113"/>
        <end position="142"/>
    </location>
</feature>
<dbReference type="InterPro" id="IPR022385">
    <property type="entry name" value="Rhs_assc_core"/>
</dbReference>
<dbReference type="PANTHER" id="PTHR32305:SF15">
    <property type="entry name" value="PROTEIN RHSA-RELATED"/>
    <property type="match status" value="1"/>
</dbReference>